<keyword evidence="1 3" id="KW-0547">Nucleotide-binding</keyword>
<name>A0A1J4KSD4_9EUKA</name>
<evidence type="ECO:0000256" key="3">
    <source>
        <dbReference type="PROSITE-ProRule" id="PRU10141"/>
    </source>
</evidence>
<dbReference type="PROSITE" id="PS00108">
    <property type="entry name" value="PROTEIN_KINASE_ST"/>
    <property type="match status" value="1"/>
</dbReference>
<dbReference type="FunFam" id="1.10.510.10:FF:000571">
    <property type="entry name" value="Maternal embryonic leucine zipper kinase"/>
    <property type="match status" value="1"/>
</dbReference>
<dbReference type="PANTHER" id="PTHR24362">
    <property type="entry name" value="SERINE/THREONINE-PROTEIN KINASE NEK"/>
    <property type="match status" value="1"/>
</dbReference>
<sequence length="388" mass="43661">MMSSFMTSGREIPKSNFIIAKKANLPFKVEKYTFTSVVGQGGFAEVYLVEDERFQSQFVAKVMTVDTTEMQHRWEVFDAEVTALSTLDHPNIIRLYDHFHVGTQFYLILEYCSGGSLHDEISKTNGLSYGRFVEVGKQIVHALCYCHEKGVAHRDIKPGNILLDNLARPRVADFGLSLRTHAGQLHRAFGGSLTYTAPEIFQKKPNDPMAGDVWALGVMFAVMATGSSPWPCESLGALKQMASSGQFQLARKVPDTINDLINRTIVVEPSQRLTMKQILAHPVFQSPTISRNFFGNKKPKSISPSKLKWNAISRSAIDRYEYDHTLSEDLDMYEEPISLTKLTSIHTASSVFLHSARKSKTVKSRVHRNSPSVFETFTEMDEEVLEVQ</sequence>
<dbReference type="RefSeq" id="XP_068365860.1">
    <property type="nucleotide sequence ID" value="XM_068499529.1"/>
</dbReference>
<dbReference type="GO" id="GO:0004674">
    <property type="term" value="F:protein serine/threonine kinase activity"/>
    <property type="evidence" value="ECO:0007669"/>
    <property type="project" value="UniProtKB-KW"/>
</dbReference>
<dbReference type="GeneID" id="94834233"/>
<keyword evidence="6" id="KW-0418">Kinase</keyword>
<keyword evidence="2 3" id="KW-0067">ATP-binding</keyword>
<proteinExistence type="inferred from homology"/>
<evidence type="ECO:0000256" key="1">
    <source>
        <dbReference type="ARBA" id="ARBA00022741"/>
    </source>
</evidence>
<reference evidence="6" key="1">
    <citation type="submission" date="2016-10" db="EMBL/GenBank/DDBJ databases">
        <authorList>
            <person name="Benchimol M."/>
            <person name="Almeida L.G."/>
            <person name="Vasconcelos A.T."/>
            <person name="Perreira-Neves A."/>
            <person name="Rosa I.A."/>
            <person name="Tasca T."/>
            <person name="Bogo M.R."/>
            <person name="de Souza W."/>
        </authorList>
    </citation>
    <scope>NUCLEOTIDE SEQUENCE [LARGE SCALE GENOMIC DNA]</scope>
    <source>
        <strain evidence="6">K</strain>
    </source>
</reference>
<dbReference type="EMBL" id="MLAK01000557">
    <property type="protein sequence ID" value="OHT12724.1"/>
    <property type="molecule type" value="Genomic_DNA"/>
</dbReference>
<dbReference type="PROSITE" id="PS00107">
    <property type="entry name" value="PROTEIN_KINASE_ATP"/>
    <property type="match status" value="1"/>
</dbReference>
<dbReference type="Gene3D" id="1.10.510.10">
    <property type="entry name" value="Transferase(Phosphotransferase) domain 1"/>
    <property type="match status" value="1"/>
</dbReference>
<evidence type="ECO:0000259" key="5">
    <source>
        <dbReference type="PROSITE" id="PS50011"/>
    </source>
</evidence>
<dbReference type="InterPro" id="IPR000719">
    <property type="entry name" value="Prot_kinase_dom"/>
</dbReference>
<dbReference type="SUPFAM" id="SSF56112">
    <property type="entry name" value="Protein kinase-like (PK-like)"/>
    <property type="match status" value="1"/>
</dbReference>
<dbReference type="InterPro" id="IPR017441">
    <property type="entry name" value="Protein_kinase_ATP_BS"/>
</dbReference>
<gene>
    <name evidence="6" type="ORF">TRFO_17342</name>
</gene>
<evidence type="ECO:0000313" key="6">
    <source>
        <dbReference type="EMBL" id="OHT12724.1"/>
    </source>
</evidence>
<accession>A0A1J4KSD4</accession>
<keyword evidence="4" id="KW-0723">Serine/threonine-protein kinase</keyword>
<feature type="domain" description="Protein kinase" evidence="5">
    <location>
        <begin position="32"/>
        <end position="284"/>
    </location>
</feature>
<dbReference type="OrthoDB" id="541276at2759"/>
<dbReference type="PANTHER" id="PTHR24362:SF309">
    <property type="entry name" value="PROTEIN KINASE DOMAIN-CONTAINING PROTEIN"/>
    <property type="match status" value="1"/>
</dbReference>
<evidence type="ECO:0000256" key="4">
    <source>
        <dbReference type="RuleBase" id="RU000304"/>
    </source>
</evidence>
<dbReference type="Pfam" id="PF00069">
    <property type="entry name" value="Pkinase"/>
    <property type="match status" value="1"/>
</dbReference>
<dbReference type="VEuPathDB" id="TrichDB:TRFO_17342"/>
<organism evidence="6 7">
    <name type="scientific">Tritrichomonas foetus</name>
    <dbReference type="NCBI Taxonomy" id="1144522"/>
    <lineage>
        <taxon>Eukaryota</taxon>
        <taxon>Metamonada</taxon>
        <taxon>Parabasalia</taxon>
        <taxon>Tritrichomonadida</taxon>
        <taxon>Tritrichomonadidae</taxon>
        <taxon>Tritrichomonas</taxon>
    </lineage>
</organism>
<dbReference type="GO" id="GO:0005524">
    <property type="term" value="F:ATP binding"/>
    <property type="evidence" value="ECO:0007669"/>
    <property type="project" value="UniProtKB-UniRule"/>
</dbReference>
<keyword evidence="7" id="KW-1185">Reference proteome</keyword>
<dbReference type="Proteomes" id="UP000179807">
    <property type="component" value="Unassembled WGS sequence"/>
</dbReference>
<evidence type="ECO:0000256" key="2">
    <source>
        <dbReference type="ARBA" id="ARBA00022840"/>
    </source>
</evidence>
<dbReference type="InterPro" id="IPR008271">
    <property type="entry name" value="Ser/Thr_kinase_AS"/>
</dbReference>
<dbReference type="AlphaFoldDB" id="A0A1J4KSD4"/>
<dbReference type="InterPro" id="IPR011009">
    <property type="entry name" value="Kinase-like_dom_sf"/>
</dbReference>
<comment type="similarity">
    <text evidence="4">Belongs to the protein kinase superfamily.</text>
</comment>
<keyword evidence="6" id="KW-0808">Transferase</keyword>
<feature type="binding site" evidence="3">
    <location>
        <position position="61"/>
    </location>
    <ligand>
        <name>ATP</name>
        <dbReference type="ChEBI" id="CHEBI:30616"/>
    </ligand>
</feature>
<protein>
    <submittedName>
        <fullName evidence="6">CAMK family protein kinase</fullName>
    </submittedName>
</protein>
<evidence type="ECO:0000313" key="7">
    <source>
        <dbReference type="Proteomes" id="UP000179807"/>
    </source>
</evidence>
<dbReference type="SMART" id="SM00220">
    <property type="entry name" value="S_TKc"/>
    <property type="match status" value="1"/>
</dbReference>
<dbReference type="FunFam" id="3.30.200.20:FF:000042">
    <property type="entry name" value="Aurora kinase A"/>
    <property type="match status" value="1"/>
</dbReference>
<dbReference type="PROSITE" id="PS50011">
    <property type="entry name" value="PROTEIN_KINASE_DOM"/>
    <property type="match status" value="1"/>
</dbReference>
<comment type="caution">
    <text evidence="6">The sequence shown here is derived from an EMBL/GenBank/DDBJ whole genome shotgun (WGS) entry which is preliminary data.</text>
</comment>